<evidence type="ECO:0000313" key="1">
    <source>
        <dbReference type="EMBL" id="TKA80746.1"/>
    </source>
</evidence>
<evidence type="ECO:0000313" key="2">
    <source>
        <dbReference type="Proteomes" id="UP000309340"/>
    </source>
</evidence>
<dbReference type="EMBL" id="NAJQ01000064">
    <property type="protein sequence ID" value="TKA80746.1"/>
    <property type="molecule type" value="Genomic_DNA"/>
</dbReference>
<sequence>MCNYNPTIETYTCGHFTPATLINRCVPMMNNLFAGRQAIICPPTPHNNQFPCNVCQPRQAGRVVMGEIGKGDSRRNR</sequence>
<dbReference type="Proteomes" id="UP000309340">
    <property type="component" value="Unassembled WGS sequence"/>
</dbReference>
<organism evidence="1 2">
    <name type="scientific">Friedmanniomyces simplex</name>
    <dbReference type="NCBI Taxonomy" id="329884"/>
    <lineage>
        <taxon>Eukaryota</taxon>
        <taxon>Fungi</taxon>
        <taxon>Dikarya</taxon>
        <taxon>Ascomycota</taxon>
        <taxon>Pezizomycotina</taxon>
        <taxon>Dothideomycetes</taxon>
        <taxon>Dothideomycetidae</taxon>
        <taxon>Mycosphaerellales</taxon>
        <taxon>Teratosphaeriaceae</taxon>
        <taxon>Friedmanniomyces</taxon>
    </lineage>
</organism>
<protein>
    <submittedName>
        <fullName evidence="1">Uncharacterized protein</fullName>
    </submittedName>
</protein>
<reference evidence="1 2" key="1">
    <citation type="submission" date="2017-03" db="EMBL/GenBank/DDBJ databases">
        <title>Genomes of endolithic fungi from Antarctica.</title>
        <authorList>
            <person name="Coleine C."/>
            <person name="Masonjones S."/>
            <person name="Stajich J.E."/>
        </authorList>
    </citation>
    <scope>NUCLEOTIDE SEQUENCE [LARGE SCALE GENOMIC DNA]</scope>
    <source>
        <strain evidence="1 2">CCFEE 5184</strain>
    </source>
</reference>
<comment type="caution">
    <text evidence="1">The sequence shown here is derived from an EMBL/GenBank/DDBJ whole genome shotgun (WGS) entry which is preliminary data.</text>
</comment>
<name>A0A4U0XWA0_9PEZI</name>
<dbReference type="OrthoDB" id="10466769at2759"/>
<keyword evidence="2" id="KW-1185">Reference proteome</keyword>
<dbReference type="AlphaFoldDB" id="A0A4U0XWA0"/>
<proteinExistence type="predicted"/>
<accession>A0A4U0XWA0</accession>
<gene>
    <name evidence="1" type="ORF">B0A55_02683</name>
</gene>